<accession>A0A415TQ38</accession>
<reference evidence="1 2" key="1">
    <citation type="submission" date="2018-08" db="EMBL/GenBank/DDBJ databases">
        <title>A genome reference for cultivated species of the human gut microbiota.</title>
        <authorList>
            <person name="Zou Y."/>
            <person name="Xue W."/>
            <person name="Luo G."/>
        </authorList>
    </citation>
    <scope>NUCLEOTIDE SEQUENCE [LARGE SCALE GENOMIC DNA]</scope>
    <source>
        <strain evidence="1 2">AF31-21AC</strain>
    </source>
</reference>
<dbReference type="Proteomes" id="UP000283586">
    <property type="component" value="Unassembled WGS sequence"/>
</dbReference>
<dbReference type="AlphaFoldDB" id="A0A415TQ38"/>
<keyword evidence="1" id="KW-0540">Nuclease</keyword>
<gene>
    <name evidence="1" type="ORF">DWZ31_15675</name>
</gene>
<organism evidence="1 2">
    <name type="scientific">Roseburia intestinalis</name>
    <dbReference type="NCBI Taxonomy" id="166486"/>
    <lineage>
        <taxon>Bacteria</taxon>
        <taxon>Bacillati</taxon>
        <taxon>Bacillota</taxon>
        <taxon>Clostridia</taxon>
        <taxon>Lachnospirales</taxon>
        <taxon>Lachnospiraceae</taxon>
        <taxon>Roseburia</taxon>
    </lineage>
</organism>
<evidence type="ECO:0000313" key="1">
    <source>
        <dbReference type="EMBL" id="RHN04804.1"/>
    </source>
</evidence>
<sequence length="28" mass="3363">MGNTPNIRFKGFTDDWEQRKFKDVFDGL</sequence>
<dbReference type="EMBL" id="QRQN01000023">
    <property type="protein sequence ID" value="RHN04804.1"/>
    <property type="molecule type" value="Genomic_DNA"/>
</dbReference>
<protein>
    <submittedName>
        <fullName evidence="1">Restriction endonuclease subunit S</fullName>
    </submittedName>
</protein>
<proteinExistence type="predicted"/>
<name>A0A415TQ38_9FIRM</name>
<dbReference type="GO" id="GO:0004519">
    <property type="term" value="F:endonuclease activity"/>
    <property type="evidence" value="ECO:0007669"/>
    <property type="project" value="UniProtKB-KW"/>
</dbReference>
<keyword evidence="1" id="KW-0255">Endonuclease</keyword>
<evidence type="ECO:0000313" key="2">
    <source>
        <dbReference type="Proteomes" id="UP000283586"/>
    </source>
</evidence>
<feature type="non-terminal residue" evidence="1">
    <location>
        <position position="28"/>
    </location>
</feature>
<keyword evidence="1" id="KW-0378">Hydrolase</keyword>
<comment type="caution">
    <text evidence="1">The sequence shown here is derived from an EMBL/GenBank/DDBJ whole genome shotgun (WGS) entry which is preliminary data.</text>
</comment>